<dbReference type="Proteomes" id="UP000677054">
    <property type="component" value="Unassembled WGS sequence"/>
</dbReference>
<dbReference type="Gene3D" id="2.130.10.10">
    <property type="entry name" value="YVTN repeat-like/Quinoprotein amine dehydrogenase"/>
    <property type="match status" value="1"/>
</dbReference>
<evidence type="ECO:0000313" key="3">
    <source>
        <dbReference type="Proteomes" id="UP000677054"/>
    </source>
</evidence>
<sequence length="383" mass="42420">MIWQQVQEEGIPPSPVYRSRQRPTRNRAQKQARSQEKSNAENKIRCNTCFDASAQDPKDGCYGSVLGLWGSGDETCIVVVQERGLAVWGKYQGEGWTLRSKELQDFHVSSICLDGVDQLCTVFVADWDESPFHVLSSYLCTFCDISKHCQDVVEIERGPGSIDHLLQVRRNEIVLSCTSSFQGSTVLEARKCILTPNADEIMEEVKLVPVECHGSSHALLQPEGIEDALLAVFQSCIIVWNHQTGDLVKTILVDAEKCSPTCTLKRSTWAAIEKGIIYILTCFEDVSLMAVHPQKGIVACTFSLPFPQEALTSIICGNSLYALGKIGKVEIMQDFMSTRAKCFSHNFQSTISAFFITEASLLVANNEGVQDKQEAVILLAPCD</sequence>
<protein>
    <submittedName>
        <fullName evidence="2">Uncharacterized protein</fullName>
    </submittedName>
</protein>
<name>A0A7R9A2C6_9CRUS</name>
<gene>
    <name evidence="2" type="ORF">DSTB1V02_LOCUS5482</name>
</gene>
<proteinExistence type="predicted"/>
<reference evidence="2" key="1">
    <citation type="submission" date="2020-11" db="EMBL/GenBank/DDBJ databases">
        <authorList>
            <person name="Tran Van P."/>
        </authorList>
    </citation>
    <scope>NUCLEOTIDE SEQUENCE</scope>
</reference>
<dbReference type="InterPro" id="IPR015943">
    <property type="entry name" value="WD40/YVTN_repeat-like_dom_sf"/>
</dbReference>
<feature type="region of interest" description="Disordered" evidence="1">
    <location>
        <begin position="1"/>
        <end position="39"/>
    </location>
</feature>
<feature type="compositionally biased region" description="Basic residues" evidence="1">
    <location>
        <begin position="19"/>
        <end position="30"/>
    </location>
</feature>
<evidence type="ECO:0000313" key="2">
    <source>
        <dbReference type="EMBL" id="CAD7245611.1"/>
    </source>
</evidence>
<accession>A0A7R9A2C6</accession>
<dbReference type="AlphaFoldDB" id="A0A7R9A2C6"/>
<dbReference type="EMBL" id="CAJPEV010000901">
    <property type="protein sequence ID" value="CAG0889401.1"/>
    <property type="molecule type" value="Genomic_DNA"/>
</dbReference>
<organism evidence="2">
    <name type="scientific">Darwinula stevensoni</name>
    <dbReference type="NCBI Taxonomy" id="69355"/>
    <lineage>
        <taxon>Eukaryota</taxon>
        <taxon>Metazoa</taxon>
        <taxon>Ecdysozoa</taxon>
        <taxon>Arthropoda</taxon>
        <taxon>Crustacea</taxon>
        <taxon>Oligostraca</taxon>
        <taxon>Ostracoda</taxon>
        <taxon>Podocopa</taxon>
        <taxon>Podocopida</taxon>
        <taxon>Darwinulocopina</taxon>
        <taxon>Darwinuloidea</taxon>
        <taxon>Darwinulidae</taxon>
        <taxon>Darwinula</taxon>
    </lineage>
</organism>
<evidence type="ECO:0000256" key="1">
    <source>
        <dbReference type="SAM" id="MobiDB-lite"/>
    </source>
</evidence>
<keyword evidence="3" id="KW-1185">Reference proteome</keyword>
<dbReference type="EMBL" id="LR900418">
    <property type="protein sequence ID" value="CAD7245611.1"/>
    <property type="molecule type" value="Genomic_DNA"/>
</dbReference>